<dbReference type="Pfam" id="PF13966">
    <property type="entry name" value="zf-RVT"/>
    <property type="match status" value="1"/>
</dbReference>
<keyword evidence="3" id="KW-1185">Reference proteome</keyword>
<organism evidence="2 3">
    <name type="scientific">Aegilops tauschii subsp. strangulata</name>
    <name type="common">Goatgrass</name>
    <dbReference type="NCBI Taxonomy" id="200361"/>
    <lineage>
        <taxon>Eukaryota</taxon>
        <taxon>Viridiplantae</taxon>
        <taxon>Streptophyta</taxon>
        <taxon>Embryophyta</taxon>
        <taxon>Tracheophyta</taxon>
        <taxon>Spermatophyta</taxon>
        <taxon>Magnoliopsida</taxon>
        <taxon>Liliopsida</taxon>
        <taxon>Poales</taxon>
        <taxon>Poaceae</taxon>
        <taxon>BOP clade</taxon>
        <taxon>Pooideae</taxon>
        <taxon>Triticodae</taxon>
        <taxon>Triticeae</taxon>
        <taxon>Triticinae</taxon>
        <taxon>Aegilops</taxon>
    </lineage>
</organism>
<sequence>YLRRGVILTKDNLIKRNWHGSTQCVFCPHDETIKHLFFQCKLARSIWSVIQIASGLYPPCSVANIFGNWLHGVDHRFRILLRVGALAVIWLL</sequence>
<protein>
    <recommendedName>
        <fullName evidence="1">Reverse transcriptase zinc-binding domain-containing protein</fullName>
    </recommendedName>
</protein>
<feature type="domain" description="Reverse transcriptase zinc-binding" evidence="1">
    <location>
        <begin position="6"/>
        <end position="47"/>
    </location>
</feature>
<dbReference type="EnsemblPlants" id="AET4Gv20630500.1">
    <property type="protein sequence ID" value="AET4Gv20630500.1"/>
    <property type="gene ID" value="AET4Gv20630500"/>
</dbReference>
<evidence type="ECO:0000313" key="3">
    <source>
        <dbReference type="Proteomes" id="UP000015105"/>
    </source>
</evidence>
<evidence type="ECO:0000313" key="2">
    <source>
        <dbReference type="EnsemblPlants" id="AET4Gv20630500.1"/>
    </source>
</evidence>
<proteinExistence type="predicted"/>
<accession>A0A453IPE1</accession>
<dbReference type="Proteomes" id="UP000015105">
    <property type="component" value="Chromosome 4D"/>
</dbReference>
<reference evidence="2" key="5">
    <citation type="journal article" date="2021" name="G3 (Bethesda)">
        <title>Aegilops tauschii genome assembly Aet v5.0 features greater sequence contiguity and improved annotation.</title>
        <authorList>
            <person name="Wang L."/>
            <person name="Zhu T."/>
            <person name="Rodriguez J.C."/>
            <person name="Deal K.R."/>
            <person name="Dubcovsky J."/>
            <person name="McGuire P.E."/>
            <person name="Lux T."/>
            <person name="Spannagl M."/>
            <person name="Mayer K.F.X."/>
            <person name="Baldrich P."/>
            <person name="Meyers B.C."/>
            <person name="Huo N."/>
            <person name="Gu Y.Q."/>
            <person name="Zhou H."/>
            <person name="Devos K.M."/>
            <person name="Bennetzen J.L."/>
            <person name="Unver T."/>
            <person name="Budak H."/>
            <person name="Gulick P.J."/>
            <person name="Galiba G."/>
            <person name="Kalapos B."/>
            <person name="Nelson D.R."/>
            <person name="Li P."/>
            <person name="You F.M."/>
            <person name="Luo M.C."/>
            <person name="Dvorak J."/>
        </authorList>
    </citation>
    <scope>NUCLEOTIDE SEQUENCE [LARGE SCALE GENOMIC DNA]</scope>
    <source>
        <strain evidence="2">cv. AL8/78</strain>
    </source>
</reference>
<dbReference type="InterPro" id="IPR026960">
    <property type="entry name" value="RVT-Znf"/>
</dbReference>
<evidence type="ECO:0000259" key="1">
    <source>
        <dbReference type="Pfam" id="PF13966"/>
    </source>
</evidence>
<reference evidence="3" key="1">
    <citation type="journal article" date="2014" name="Science">
        <title>Ancient hybridizations among the ancestral genomes of bread wheat.</title>
        <authorList>
            <consortium name="International Wheat Genome Sequencing Consortium,"/>
            <person name="Marcussen T."/>
            <person name="Sandve S.R."/>
            <person name="Heier L."/>
            <person name="Spannagl M."/>
            <person name="Pfeifer M."/>
            <person name="Jakobsen K.S."/>
            <person name="Wulff B.B."/>
            <person name="Steuernagel B."/>
            <person name="Mayer K.F."/>
            <person name="Olsen O.A."/>
        </authorList>
    </citation>
    <scope>NUCLEOTIDE SEQUENCE [LARGE SCALE GENOMIC DNA]</scope>
    <source>
        <strain evidence="3">cv. AL8/78</strain>
    </source>
</reference>
<dbReference type="Gramene" id="AET4Gv20630500.1">
    <property type="protein sequence ID" value="AET4Gv20630500.1"/>
    <property type="gene ID" value="AET4Gv20630500"/>
</dbReference>
<reference evidence="3" key="2">
    <citation type="journal article" date="2017" name="Nat. Plants">
        <title>The Aegilops tauschii genome reveals multiple impacts of transposons.</title>
        <authorList>
            <person name="Zhao G."/>
            <person name="Zou C."/>
            <person name="Li K."/>
            <person name="Wang K."/>
            <person name="Li T."/>
            <person name="Gao L."/>
            <person name="Zhang X."/>
            <person name="Wang H."/>
            <person name="Yang Z."/>
            <person name="Liu X."/>
            <person name="Jiang W."/>
            <person name="Mao L."/>
            <person name="Kong X."/>
            <person name="Jiao Y."/>
            <person name="Jia J."/>
        </authorList>
    </citation>
    <scope>NUCLEOTIDE SEQUENCE [LARGE SCALE GENOMIC DNA]</scope>
    <source>
        <strain evidence="3">cv. AL8/78</strain>
    </source>
</reference>
<reference evidence="2" key="4">
    <citation type="submission" date="2019-03" db="UniProtKB">
        <authorList>
            <consortium name="EnsemblPlants"/>
        </authorList>
    </citation>
    <scope>IDENTIFICATION</scope>
</reference>
<reference evidence="2" key="3">
    <citation type="journal article" date="2017" name="Nature">
        <title>Genome sequence of the progenitor of the wheat D genome Aegilops tauschii.</title>
        <authorList>
            <person name="Luo M.C."/>
            <person name="Gu Y.Q."/>
            <person name="Puiu D."/>
            <person name="Wang H."/>
            <person name="Twardziok S.O."/>
            <person name="Deal K.R."/>
            <person name="Huo N."/>
            <person name="Zhu T."/>
            <person name="Wang L."/>
            <person name="Wang Y."/>
            <person name="McGuire P.E."/>
            <person name="Liu S."/>
            <person name="Long H."/>
            <person name="Ramasamy R.K."/>
            <person name="Rodriguez J.C."/>
            <person name="Van S.L."/>
            <person name="Yuan L."/>
            <person name="Wang Z."/>
            <person name="Xia Z."/>
            <person name="Xiao L."/>
            <person name="Anderson O.D."/>
            <person name="Ouyang S."/>
            <person name="Liang Y."/>
            <person name="Zimin A.V."/>
            <person name="Pertea G."/>
            <person name="Qi P."/>
            <person name="Bennetzen J.L."/>
            <person name="Dai X."/>
            <person name="Dawson M.W."/>
            <person name="Muller H.G."/>
            <person name="Kugler K."/>
            <person name="Rivarola-Duarte L."/>
            <person name="Spannagl M."/>
            <person name="Mayer K.F.X."/>
            <person name="Lu F.H."/>
            <person name="Bevan M.W."/>
            <person name="Leroy P."/>
            <person name="Li P."/>
            <person name="You F.M."/>
            <person name="Sun Q."/>
            <person name="Liu Z."/>
            <person name="Lyons E."/>
            <person name="Wicker T."/>
            <person name="Salzberg S.L."/>
            <person name="Devos K.M."/>
            <person name="Dvorak J."/>
        </authorList>
    </citation>
    <scope>NUCLEOTIDE SEQUENCE [LARGE SCALE GENOMIC DNA]</scope>
    <source>
        <strain evidence="2">cv. AL8/78</strain>
    </source>
</reference>
<name>A0A453IPE1_AEGTS</name>
<dbReference type="AlphaFoldDB" id="A0A453IPE1"/>